<evidence type="ECO:0000313" key="4">
    <source>
        <dbReference type="Proteomes" id="UP000317303"/>
    </source>
</evidence>
<keyword evidence="2" id="KW-1133">Transmembrane helix</keyword>
<name>A0A660CHC1_9PSEU</name>
<accession>A0A660CHC1</accession>
<comment type="caution">
    <text evidence="3">The sequence shown here is derived from an EMBL/GenBank/DDBJ whole genome shotgun (WGS) entry which is preliminary data.</text>
</comment>
<reference evidence="3 4" key="1">
    <citation type="submission" date="2019-07" db="EMBL/GenBank/DDBJ databases">
        <title>R&amp;d 2014.</title>
        <authorList>
            <person name="Klenk H.-P."/>
        </authorList>
    </citation>
    <scope>NUCLEOTIDE SEQUENCE [LARGE SCALE GENOMIC DNA]</scope>
    <source>
        <strain evidence="3 4">DSM 43194</strain>
    </source>
</reference>
<dbReference type="EMBL" id="VLJV01000001">
    <property type="protein sequence ID" value="TWH21804.1"/>
    <property type="molecule type" value="Genomic_DNA"/>
</dbReference>
<feature type="compositionally biased region" description="Polar residues" evidence="1">
    <location>
        <begin position="1"/>
        <end position="15"/>
    </location>
</feature>
<evidence type="ECO:0000256" key="2">
    <source>
        <dbReference type="SAM" id="Phobius"/>
    </source>
</evidence>
<organism evidence="3 4">
    <name type="scientific">Prauserella rugosa</name>
    <dbReference type="NCBI Taxonomy" id="43354"/>
    <lineage>
        <taxon>Bacteria</taxon>
        <taxon>Bacillati</taxon>
        <taxon>Actinomycetota</taxon>
        <taxon>Actinomycetes</taxon>
        <taxon>Pseudonocardiales</taxon>
        <taxon>Pseudonocardiaceae</taxon>
        <taxon>Prauserella</taxon>
    </lineage>
</organism>
<dbReference type="AlphaFoldDB" id="A0A660CHC1"/>
<gene>
    <name evidence="3" type="ORF">JD82_03673</name>
</gene>
<dbReference type="Proteomes" id="UP000317303">
    <property type="component" value="Unassembled WGS sequence"/>
</dbReference>
<keyword evidence="2" id="KW-0472">Membrane</keyword>
<feature type="transmembrane region" description="Helical" evidence="2">
    <location>
        <begin position="28"/>
        <end position="52"/>
    </location>
</feature>
<feature type="transmembrane region" description="Helical" evidence="2">
    <location>
        <begin position="72"/>
        <end position="94"/>
    </location>
</feature>
<dbReference type="RefSeq" id="WP_036875512.1">
    <property type="nucleotide sequence ID" value="NZ_JOIJ01000001.1"/>
</dbReference>
<feature type="region of interest" description="Disordered" evidence="1">
    <location>
        <begin position="1"/>
        <end position="20"/>
    </location>
</feature>
<evidence type="ECO:0000256" key="1">
    <source>
        <dbReference type="SAM" id="MobiDB-lite"/>
    </source>
</evidence>
<feature type="transmembrane region" description="Helical" evidence="2">
    <location>
        <begin position="106"/>
        <end position="128"/>
    </location>
</feature>
<keyword evidence="2" id="KW-0812">Transmembrane</keyword>
<evidence type="ECO:0000313" key="3">
    <source>
        <dbReference type="EMBL" id="TWH21804.1"/>
    </source>
</evidence>
<proteinExistence type="predicted"/>
<keyword evidence="4" id="KW-1185">Reference proteome</keyword>
<dbReference type="OrthoDB" id="3624177at2"/>
<protein>
    <submittedName>
        <fullName evidence="3">Uncharacterized protein</fullName>
    </submittedName>
</protein>
<sequence>MTDKSAQTNPSPDSGDSQDKGAHHLGSCLLFGVLVVVGLVVSYALSFAFTMSSDACTGGTTGWICEAPGQQLAFWLPWIALVLAIACALTGFAFSSRSDYAPMAGIGVGILVYIIVNALVYGAINAVISG</sequence>